<feature type="chain" id="PRO_5015451628" evidence="2">
    <location>
        <begin position="29"/>
        <end position="663"/>
    </location>
</feature>
<reference evidence="3 4" key="1">
    <citation type="journal article" date="2018" name="Mycol. Prog.">
        <title>Coniella lustricola, a new species from submerged detritus.</title>
        <authorList>
            <person name="Raudabaugh D.B."/>
            <person name="Iturriaga T."/>
            <person name="Carver A."/>
            <person name="Mondo S."/>
            <person name="Pangilinan J."/>
            <person name="Lipzen A."/>
            <person name="He G."/>
            <person name="Amirebrahimi M."/>
            <person name="Grigoriev I.V."/>
            <person name="Miller A.N."/>
        </authorList>
    </citation>
    <scope>NUCLEOTIDE SEQUENCE [LARGE SCALE GENOMIC DNA]</scope>
    <source>
        <strain evidence="3 4">B22-T-1</strain>
    </source>
</reference>
<feature type="signal peptide" evidence="2">
    <location>
        <begin position="1"/>
        <end position="28"/>
    </location>
</feature>
<dbReference type="InterPro" id="IPR053143">
    <property type="entry name" value="Arylsulfate_ST"/>
</dbReference>
<evidence type="ECO:0000313" key="3">
    <source>
        <dbReference type="EMBL" id="PSR81729.1"/>
    </source>
</evidence>
<keyword evidence="1" id="KW-0812">Transmembrane</keyword>
<dbReference type="STRING" id="2025994.A0A2T3A2K7"/>
<dbReference type="AlphaFoldDB" id="A0A2T3A2K7"/>
<accession>A0A2T3A2K7</accession>
<gene>
    <name evidence="3" type="ORF">BD289DRAFT_438668</name>
</gene>
<proteinExistence type="predicted"/>
<evidence type="ECO:0000313" key="4">
    <source>
        <dbReference type="Proteomes" id="UP000241462"/>
    </source>
</evidence>
<dbReference type="PANTHER" id="PTHR35340">
    <property type="entry name" value="PQQ ENZYME REPEAT PROTEIN-RELATED"/>
    <property type="match status" value="1"/>
</dbReference>
<dbReference type="Pfam" id="PF14269">
    <property type="entry name" value="Arylsulfotran_2"/>
    <property type="match status" value="1"/>
</dbReference>
<keyword evidence="2" id="KW-0732">Signal</keyword>
<name>A0A2T3A2K7_9PEZI</name>
<organism evidence="3 4">
    <name type="scientific">Coniella lustricola</name>
    <dbReference type="NCBI Taxonomy" id="2025994"/>
    <lineage>
        <taxon>Eukaryota</taxon>
        <taxon>Fungi</taxon>
        <taxon>Dikarya</taxon>
        <taxon>Ascomycota</taxon>
        <taxon>Pezizomycotina</taxon>
        <taxon>Sordariomycetes</taxon>
        <taxon>Sordariomycetidae</taxon>
        <taxon>Diaporthales</taxon>
        <taxon>Schizoparmaceae</taxon>
        <taxon>Coniella</taxon>
    </lineage>
</organism>
<protein>
    <submittedName>
        <fullName evidence="3">ASST-domain-containing protein</fullName>
    </submittedName>
</protein>
<keyword evidence="1" id="KW-1133">Transmembrane helix</keyword>
<evidence type="ECO:0000256" key="2">
    <source>
        <dbReference type="SAM" id="SignalP"/>
    </source>
</evidence>
<feature type="transmembrane region" description="Helical" evidence="1">
    <location>
        <begin position="584"/>
        <end position="608"/>
    </location>
</feature>
<dbReference type="EMBL" id="KZ678495">
    <property type="protein sequence ID" value="PSR81729.1"/>
    <property type="molecule type" value="Genomic_DNA"/>
</dbReference>
<keyword evidence="1" id="KW-0472">Membrane</keyword>
<keyword evidence="4" id="KW-1185">Reference proteome</keyword>
<dbReference type="InParanoid" id="A0A2T3A2K7"/>
<dbReference type="OrthoDB" id="5427350at2759"/>
<evidence type="ECO:0000256" key="1">
    <source>
        <dbReference type="SAM" id="Phobius"/>
    </source>
</evidence>
<dbReference type="PANTHER" id="PTHR35340:SF5">
    <property type="entry name" value="ASST-DOMAIN-CONTAINING PROTEIN"/>
    <property type="match status" value="1"/>
</dbReference>
<sequence length="663" mass="74009">MVRSTSAVTAAAAAAAVTAVFSLPLAAASTQPGLTEFLSTDYDTYNAGRLGHRPYHSFYSSPEHPPVLQVNQWNKTLLSTAGSHIFLRNDGQNDSALSSPHIIDASDLTTVYMNRSFENVFGTTVQEDRGKKYLTFWEGRRKDGVSDGYGLAYDENYRLVYNITTVGLPVHGDLHEFAFTGHGTALLLGVDHRQVDTSSWKGWRYAKDFWILDQVFQEVDLDTNELLFSWRLTDHIEPTSSHEKVYYDWDLYHMNSIQKTQEGNYLISIRHTWSIHLINGKTGDIIWSLGGKHNSFKELPPPDGYEPGAPLLKMRWQHHARWLPGTNETEMTLFDNHGKETAHGRCRMGQCSRALHIRIDDTVSPPTVQILREYLHPAQLEAQSQGSVQPLEVSPHGHFDRLFVGWGRCPTFTEHDAVTGETLLNVQISPWHSSQVPDALDNYRAFKHDWVGKPYWPPAIALVDAGRGKLDVHVSWNGATEVRQWVVKALVAQTQSTKAATATGKAPRTDNKSVQILARSPRTGFETALRVNKAGIRHLWAEPLDEDGKVLGTTQVVDFMSGNLTIVAYEGDDDDEPMFSSSSAAGAALLGGAVIGLVLVAVAVRLLWQRAREYDLLGKDEDDFDDECGSDLDIQSVLELDFVNEGEGASEPWQEFSRRLALR</sequence>
<dbReference type="Proteomes" id="UP000241462">
    <property type="component" value="Unassembled WGS sequence"/>
</dbReference>
<dbReference type="InterPro" id="IPR039535">
    <property type="entry name" value="ASST-like"/>
</dbReference>